<reference evidence="4 5" key="1">
    <citation type="submission" date="2019-10" db="EMBL/GenBank/DDBJ databases">
        <title>Draft Genome Sequence of Cytophagaceae sp. SJW1-29.</title>
        <authorList>
            <person name="Choi A."/>
        </authorList>
    </citation>
    <scope>NUCLEOTIDE SEQUENCE [LARGE SCALE GENOMIC DNA]</scope>
    <source>
        <strain evidence="4 5">SJW1-29</strain>
    </source>
</reference>
<dbReference type="SUPFAM" id="SSF51735">
    <property type="entry name" value="NAD(P)-binding Rossmann-fold domains"/>
    <property type="match status" value="1"/>
</dbReference>
<evidence type="ECO:0000256" key="1">
    <source>
        <dbReference type="ARBA" id="ARBA00006484"/>
    </source>
</evidence>
<protein>
    <submittedName>
        <fullName evidence="4">SDR family NAD(P)-dependent oxidoreductase</fullName>
    </submittedName>
</protein>
<keyword evidence="2" id="KW-0560">Oxidoreductase</keyword>
<gene>
    <name evidence="4" type="ORF">GBK04_28700</name>
</gene>
<evidence type="ECO:0000256" key="3">
    <source>
        <dbReference type="RuleBase" id="RU000363"/>
    </source>
</evidence>
<dbReference type="Gene3D" id="3.40.50.720">
    <property type="entry name" value="NAD(P)-binding Rossmann-like Domain"/>
    <property type="match status" value="1"/>
</dbReference>
<evidence type="ECO:0000313" key="4">
    <source>
        <dbReference type="EMBL" id="MPR37208.1"/>
    </source>
</evidence>
<comment type="similarity">
    <text evidence="1 3">Belongs to the short-chain dehydrogenases/reductases (SDR) family.</text>
</comment>
<dbReference type="Proteomes" id="UP000479293">
    <property type="component" value="Unassembled WGS sequence"/>
</dbReference>
<dbReference type="AlphaFoldDB" id="A0A7C9G055"/>
<sequence>MNLSERTVLITGGGSGIGLQIAKLLSQRGNKVLIVGRDAQKLHQAAASSHNTIALPCDITDTGEVDKLVDEIGSHYPELSVLINNAGMAFKYTHSEDAQAFNKAKQEMDTNYFSLIRLTEKLLPTLKRHPEAAIVNVSSIVAFSPLSVLPTYSDSKAAVHSYTLALRHTLAKDTAVKVFELMPPTVNTEFSKEIGGQQHGMPAQEVATELIEGMENDMFEIYVGRTNSFRQLFLSDPQEAFNLLNQS</sequence>
<proteinExistence type="inferred from homology"/>
<dbReference type="Pfam" id="PF00106">
    <property type="entry name" value="adh_short"/>
    <property type="match status" value="1"/>
</dbReference>
<keyword evidence="5" id="KW-1185">Reference proteome</keyword>
<dbReference type="GO" id="GO:0016491">
    <property type="term" value="F:oxidoreductase activity"/>
    <property type="evidence" value="ECO:0007669"/>
    <property type="project" value="UniProtKB-KW"/>
</dbReference>
<dbReference type="PANTHER" id="PTHR44196:SF1">
    <property type="entry name" value="DEHYDROGENASE_REDUCTASE SDR FAMILY MEMBER 7B"/>
    <property type="match status" value="1"/>
</dbReference>
<dbReference type="GO" id="GO:0016020">
    <property type="term" value="C:membrane"/>
    <property type="evidence" value="ECO:0007669"/>
    <property type="project" value="TreeGrafter"/>
</dbReference>
<dbReference type="PANTHER" id="PTHR44196">
    <property type="entry name" value="DEHYDROGENASE/REDUCTASE SDR FAMILY MEMBER 7B"/>
    <property type="match status" value="1"/>
</dbReference>
<dbReference type="RefSeq" id="WP_152766514.1">
    <property type="nucleotide sequence ID" value="NZ_WHLY01000004.1"/>
</dbReference>
<dbReference type="PRINTS" id="PR00081">
    <property type="entry name" value="GDHRDH"/>
</dbReference>
<organism evidence="4 5">
    <name type="scientific">Salmonirosea aquatica</name>
    <dbReference type="NCBI Taxonomy" id="2654236"/>
    <lineage>
        <taxon>Bacteria</taxon>
        <taxon>Pseudomonadati</taxon>
        <taxon>Bacteroidota</taxon>
        <taxon>Cytophagia</taxon>
        <taxon>Cytophagales</taxon>
        <taxon>Spirosomataceae</taxon>
        <taxon>Salmonirosea</taxon>
    </lineage>
</organism>
<accession>A0A7C9G055</accession>
<dbReference type="EMBL" id="WHLY01000004">
    <property type="protein sequence ID" value="MPR37208.1"/>
    <property type="molecule type" value="Genomic_DNA"/>
</dbReference>
<dbReference type="PRINTS" id="PR00080">
    <property type="entry name" value="SDRFAMILY"/>
</dbReference>
<name>A0A7C9G055_9BACT</name>
<evidence type="ECO:0000313" key="5">
    <source>
        <dbReference type="Proteomes" id="UP000479293"/>
    </source>
</evidence>
<dbReference type="InterPro" id="IPR002347">
    <property type="entry name" value="SDR_fam"/>
</dbReference>
<dbReference type="InterPro" id="IPR036291">
    <property type="entry name" value="NAD(P)-bd_dom_sf"/>
</dbReference>
<evidence type="ECO:0000256" key="2">
    <source>
        <dbReference type="ARBA" id="ARBA00023002"/>
    </source>
</evidence>
<comment type="caution">
    <text evidence="4">The sequence shown here is derived from an EMBL/GenBank/DDBJ whole genome shotgun (WGS) entry which is preliminary data.</text>
</comment>